<dbReference type="EMBL" id="CAJPWZ010001442">
    <property type="protein sequence ID" value="CAG2215434.1"/>
    <property type="molecule type" value="Genomic_DNA"/>
</dbReference>
<accession>A0A8S3SAP2</accession>
<name>A0A8S3SAP2_MYTED</name>
<evidence type="ECO:0000313" key="2">
    <source>
        <dbReference type="Proteomes" id="UP000683360"/>
    </source>
</evidence>
<dbReference type="Proteomes" id="UP000683360">
    <property type="component" value="Unassembled WGS sequence"/>
</dbReference>
<gene>
    <name evidence="1" type="ORF">MEDL_29180</name>
</gene>
<reference evidence="1" key="1">
    <citation type="submission" date="2021-03" db="EMBL/GenBank/DDBJ databases">
        <authorList>
            <person name="Bekaert M."/>
        </authorList>
    </citation>
    <scope>NUCLEOTIDE SEQUENCE</scope>
</reference>
<organism evidence="1 2">
    <name type="scientific">Mytilus edulis</name>
    <name type="common">Blue mussel</name>
    <dbReference type="NCBI Taxonomy" id="6550"/>
    <lineage>
        <taxon>Eukaryota</taxon>
        <taxon>Metazoa</taxon>
        <taxon>Spiralia</taxon>
        <taxon>Lophotrochozoa</taxon>
        <taxon>Mollusca</taxon>
        <taxon>Bivalvia</taxon>
        <taxon>Autobranchia</taxon>
        <taxon>Pteriomorphia</taxon>
        <taxon>Mytilida</taxon>
        <taxon>Mytiloidea</taxon>
        <taxon>Mytilidae</taxon>
        <taxon>Mytilinae</taxon>
        <taxon>Mytilus</taxon>
    </lineage>
</organism>
<dbReference type="AlphaFoldDB" id="A0A8S3SAP2"/>
<protein>
    <submittedName>
        <fullName evidence="1">Uncharacterized protein</fullName>
    </submittedName>
</protein>
<proteinExistence type="predicted"/>
<comment type="caution">
    <text evidence="1">The sequence shown here is derived from an EMBL/GenBank/DDBJ whole genome shotgun (WGS) entry which is preliminary data.</text>
</comment>
<keyword evidence="2" id="KW-1185">Reference proteome</keyword>
<sequence>MDASISITASDNDLLYCGGQLLQNLDLVTDVSLNDDFQQLFIYQENPDDEAPQGILASSTTNDDFLISEVQGNSAIGESIGDDSSSIATELSDMMVIDEVGYEDTTDEPSDNRKVHDEGIYQQYVHNQRSAGAPGPAPYTVTASSSEEIESNSITTFKSRTHQCFVCGLKQRLTYEGANIAEPISQSEDQLAFVDSYFHLDQILRRMRLRNFQHLQHVQSVLEHGCSQYFYYGVANYVFPLRGNNWASDVGFARGVYVFFGKHPHITAEGISKRQMDQLDSLTDSHLDGGDGSAATRTLEIILHHDLTDMKFYRHYFDGTIEEMTA</sequence>
<dbReference type="OrthoDB" id="6083454at2759"/>
<evidence type="ECO:0000313" key="1">
    <source>
        <dbReference type="EMBL" id="CAG2215434.1"/>
    </source>
</evidence>